<proteinExistence type="predicted"/>
<feature type="transmembrane region" description="Helical" evidence="1">
    <location>
        <begin position="54"/>
        <end position="73"/>
    </location>
</feature>
<dbReference type="Gene3D" id="1.10.10.10">
    <property type="entry name" value="Winged helix-like DNA-binding domain superfamily/Winged helix DNA-binding domain"/>
    <property type="match status" value="1"/>
</dbReference>
<dbReference type="InterPro" id="IPR016032">
    <property type="entry name" value="Sig_transdc_resp-reg_C-effctor"/>
</dbReference>
<reference evidence="2 3" key="1">
    <citation type="submission" date="2017-09" db="EMBL/GenBank/DDBJ databases">
        <title>Whole genomes of Flavobacteriaceae.</title>
        <authorList>
            <person name="Stine C."/>
            <person name="Li C."/>
            <person name="Tadesse D."/>
        </authorList>
    </citation>
    <scope>NUCLEOTIDE SEQUENCE [LARGE SCALE GENOMIC DNA]</scope>
    <source>
        <strain evidence="2 3">ATCC 35036</strain>
    </source>
</reference>
<keyword evidence="1" id="KW-1133">Transmembrane helix</keyword>
<feature type="transmembrane region" description="Helical" evidence="1">
    <location>
        <begin position="80"/>
        <end position="98"/>
    </location>
</feature>
<feature type="transmembrane region" description="Helical" evidence="1">
    <location>
        <begin position="159"/>
        <end position="180"/>
    </location>
</feature>
<dbReference type="InterPro" id="IPR036388">
    <property type="entry name" value="WH-like_DNA-bd_sf"/>
</dbReference>
<accession>A0A2H3KK09</accession>
<evidence type="ECO:0008006" key="4">
    <source>
        <dbReference type="Google" id="ProtNLM"/>
    </source>
</evidence>
<dbReference type="AlphaFoldDB" id="A0A2H3KK09"/>
<sequence>MTFHFSKLFEQNILASDKEIQKAHLILINKFLICLSLSLFTIFAVSFNLNPYNYPMYIGDLTLSFFFFVQIFLRWVLIKWAKVASFILVTIFVSYNVIRFGYIYNTSLFFIPIFTSLPIFFSVQNDKNIYIFMIFFIFLNLLTSIYLSKYYAITIDVDFGFMLFSLLAIITVLFSLGFLYEKININLKYTYKNIEKKITKSKIMEEKDYKKLIHAAQNDEAFFQIQFENYYPILTENLNNFSPKLSPNEKKFCFLLFMKFSTKELATILNLSVRSTQTKKYNLRKKLNLDAEVELYDYIQNMNQ</sequence>
<dbReference type="RefSeq" id="WP_097553791.1">
    <property type="nucleotide sequence ID" value="NZ_PCMW01000030.1"/>
</dbReference>
<keyword evidence="1" id="KW-0812">Transmembrane</keyword>
<dbReference type="GO" id="GO:0006355">
    <property type="term" value="P:regulation of DNA-templated transcription"/>
    <property type="evidence" value="ECO:0007669"/>
    <property type="project" value="InterPro"/>
</dbReference>
<gene>
    <name evidence="2" type="ORF">B0A77_05325</name>
</gene>
<dbReference type="SUPFAM" id="SSF46894">
    <property type="entry name" value="C-terminal effector domain of the bipartite response regulators"/>
    <property type="match status" value="1"/>
</dbReference>
<name>A0A2H3KK09_9FLAO</name>
<evidence type="ECO:0000256" key="1">
    <source>
        <dbReference type="SAM" id="Phobius"/>
    </source>
</evidence>
<comment type="caution">
    <text evidence="2">The sequence shown here is derived from an EMBL/GenBank/DDBJ whole genome shotgun (WGS) entry which is preliminary data.</text>
</comment>
<feature type="transmembrane region" description="Helical" evidence="1">
    <location>
        <begin position="27"/>
        <end position="48"/>
    </location>
</feature>
<dbReference type="GO" id="GO:0003677">
    <property type="term" value="F:DNA binding"/>
    <property type="evidence" value="ECO:0007669"/>
    <property type="project" value="InterPro"/>
</dbReference>
<protein>
    <recommendedName>
        <fullName evidence="4">HTH luxR-type domain-containing protein</fullName>
    </recommendedName>
</protein>
<feature type="transmembrane region" description="Helical" evidence="1">
    <location>
        <begin position="104"/>
        <end position="122"/>
    </location>
</feature>
<evidence type="ECO:0000313" key="2">
    <source>
        <dbReference type="EMBL" id="PDS25257.1"/>
    </source>
</evidence>
<dbReference type="Proteomes" id="UP000220828">
    <property type="component" value="Unassembled WGS sequence"/>
</dbReference>
<feature type="transmembrane region" description="Helical" evidence="1">
    <location>
        <begin position="129"/>
        <end position="147"/>
    </location>
</feature>
<evidence type="ECO:0000313" key="3">
    <source>
        <dbReference type="Proteomes" id="UP000220828"/>
    </source>
</evidence>
<dbReference type="EMBL" id="PCMW01000030">
    <property type="protein sequence ID" value="PDS25257.1"/>
    <property type="molecule type" value="Genomic_DNA"/>
</dbReference>
<organism evidence="2 3">
    <name type="scientific">Flavobacterium branchiophilum</name>
    <dbReference type="NCBI Taxonomy" id="55197"/>
    <lineage>
        <taxon>Bacteria</taxon>
        <taxon>Pseudomonadati</taxon>
        <taxon>Bacteroidota</taxon>
        <taxon>Flavobacteriia</taxon>
        <taxon>Flavobacteriales</taxon>
        <taxon>Flavobacteriaceae</taxon>
        <taxon>Flavobacterium</taxon>
    </lineage>
</organism>
<dbReference type="OrthoDB" id="1017207at2"/>
<keyword evidence="1" id="KW-0472">Membrane</keyword>